<sequence length="927" mass="101329">MTTAHTTTTIQDPKAPAADHDTDLDRQALAWVYDLLDLDPDQRLQRLDALGPEQHALRVRIQQLMALDEQLEAGTRQSTAEDPWLGRQLGRYQLVERLGHGGMGVVYRATSENGLPRPELAIKLIKRGLDSEEILARFHRERHVLARLHHRHIASLLDAGLAPDGRPWFAMELVGGRHLLEYCDQQKLTVPARILLFTQVCSAVQHAHQHLIVHRDLKPGNILVSADGEVKLLDFGIAKLIDQHAEEGARSTSAMMTPEYAAPEQLLRGAITTQTDVYQLGLVLAALLTGSRPSWPDAPRDPIDGSVPVALPISLERQLQRHAESEPAAARHIAECRSLALPALTRMLKGDLNRIVQKALSTEPAQRYDSAAALADDLQRYLRGEPVQASPPSLWYRSQKFLRRHWRAASLAGVLSLGLLLSLAYSWREAERARDAALQTTLSLDLLKQVFLGADPYAAKGGRTEATDLLQEVRKRLLDSPDLAPALAAELWYQLASAHVSLGQREAAESALQQVLQTADQALNCQGWHCAAADQPTLWRLAQAARARLVFNRLVLDQDRSQLAELDALIAAFRAAGPGATKELAESLQFRVSYLFARGEYDDIDALSQEVVALNRRLGPDNAPGLILALGSRGALLRGMDRTEAALVAAKEAYELMQTHESTVGAGVWLYATQQYAGALSSTAQPKMALPLLVAARARADALRGEDSEQASALTWELAMTSEVLGEFEQAEQALKRLEQHQNTLAPANLAAVFNLYGTVLRELSQAEAALGKFDTAIGLICAAPEISPPCAVVRMNRVEAEIQAGQWSIAAANLALLAPTIEQLGPRGQRRLIAARLNLLAARGDAAEAMMLIAANDALMRDGNDLEQARLAAVRASLAEGNGDLDAARAYYAEAERHFDAIWTGLPPIRKGVREHLARLEAKPLQ</sequence>
<dbReference type="OrthoDB" id="9801841at2"/>
<dbReference type="Proteomes" id="UP000241074">
    <property type="component" value="Chromosome"/>
</dbReference>
<dbReference type="InterPro" id="IPR000719">
    <property type="entry name" value="Prot_kinase_dom"/>
</dbReference>
<dbReference type="InterPro" id="IPR011990">
    <property type="entry name" value="TPR-like_helical_dom_sf"/>
</dbReference>
<feature type="binding site" evidence="5">
    <location>
        <position position="123"/>
    </location>
    <ligand>
        <name>ATP</name>
        <dbReference type="ChEBI" id="CHEBI:30616"/>
    </ligand>
</feature>
<dbReference type="PROSITE" id="PS00107">
    <property type="entry name" value="PROTEIN_KINASE_ATP"/>
    <property type="match status" value="1"/>
</dbReference>
<dbReference type="GO" id="GO:0004674">
    <property type="term" value="F:protein serine/threonine kinase activity"/>
    <property type="evidence" value="ECO:0007669"/>
    <property type="project" value="TreeGrafter"/>
</dbReference>
<gene>
    <name evidence="8" type="ORF">C7S18_15200</name>
</gene>
<dbReference type="InterPro" id="IPR017441">
    <property type="entry name" value="Protein_kinase_ATP_BS"/>
</dbReference>
<dbReference type="EMBL" id="CP027860">
    <property type="protein sequence ID" value="AVP98451.1"/>
    <property type="molecule type" value="Genomic_DNA"/>
</dbReference>
<dbReference type="SMART" id="SM00028">
    <property type="entry name" value="TPR"/>
    <property type="match status" value="4"/>
</dbReference>
<dbReference type="PANTHER" id="PTHR43289">
    <property type="entry name" value="MITOGEN-ACTIVATED PROTEIN KINASE KINASE KINASE 20-RELATED"/>
    <property type="match status" value="1"/>
</dbReference>
<keyword evidence="4 5" id="KW-0067">ATP-binding</keyword>
<keyword evidence="9" id="KW-1185">Reference proteome</keyword>
<evidence type="ECO:0000313" key="9">
    <source>
        <dbReference type="Proteomes" id="UP000241074"/>
    </source>
</evidence>
<dbReference type="KEGG" id="xba:C7S18_15200"/>
<dbReference type="Gene3D" id="3.30.200.20">
    <property type="entry name" value="Phosphorylase Kinase, domain 1"/>
    <property type="match status" value="1"/>
</dbReference>
<proteinExistence type="predicted"/>
<evidence type="ECO:0000256" key="4">
    <source>
        <dbReference type="ARBA" id="ARBA00022840"/>
    </source>
</evidence>
<dbReference type="Pfam" id="PF00069">
    <property type="entry name" value="Pkinase"/>
    <property type="match status" value="1"/>
</dbReference>
<keyword evidence="1" id="KW-0808">Transferase</keyword>
<dbReference type="PANTHER" id="PTHR43289:SF34">
    <property type="entry name" value="SERINE_THREONINE-PROTEIN KINASE YBDM-RELATED"/>
    <property type="match status" value="1"/>
</dbReference>
<protein>
    <recommendedName>
        <fullName evidence="7">Protein kinase domain-containing protein</fullName>
    </recommendedName>
</protein>
<feature type="region of interest" description="Disordered" evidence="6">
    <location>
        <begin position="1"/>
        <end position="21"/>
    </location>
</feature>
<evidence type="ECO:0000313" key="8">
    <source>
        <dbReference type="EMBL" id="AVP98451.1"/>
    </source>
</evidence>
<dbReference type="Gene3D" id="1.25.40.10">
    <property type="entry name" value="Tetratricopeptide repeat domain"/>
    <property type="match status" value="1"/>
</dbReference>
<dbReference type="InterPro" id="IPR011009">
    <property type="entry name" value="Kinase-like_dom_sf"/>
</dbReference>
<evidence type="ECO:0000256" key="3">
    <source>
        <dbReference type="ARBA" id="ARBA00022777"/>
    </source>
</evidence>
<dbReference type="InterPro" id="IPR008271">
    <property type="entry name" value="Ser/Thr_kinase_AS"/>
</dbReference>
<dbReference type="GO" id="GO:0005524">
    <property type="term" value="F:ATP binding"/>
    <property type="evidence" value="ECO:0007669"/>
    <property type="project" value="UniProtKB-UniRule"/>
</dbReference>
<keyword evidence="3" id="KW-0418">Kinase</keyword>
<reference evidence="8 9" key="1">
    <citation type="submission" date="2018-03" db="EMBL/GenBank/DDBJ databases">
        <title>Ahniella affigens gen. nov., sp. nov., a gammaproteobacterium isolated from sandy soil near a stream.</title>
        <authorList>
            <person name="Ko Y."/>
            <person name="Kim J.-H."/>
        </authorList>
    </citation>
    <scope>NUCLEOTIDE SEQUENCE [LARGE SCALE GENOMIC DNA]</scope>
    <source>
        <strain evidence="8 9">D13</strain>
    </source>
</reference>
<evidence type="ECO:0000256" key="6">
    <source>
        <dbReference type="SAM" id="MobiDB-lite"/>
    </source>
</evidence>
<dbReference type="RefSeq" id="WP_106892372.1">
    <property type="nucleotide sequence ID" value="NZ_CP027860.1"/>
</dbReference>
<evidence type="ECO:0000256" key="2">
    <source>
        <dbReference type="ARBA" id="ARBA00022741"/>
    </source>
</evidence>
<organism evidence="8 9">
    <name type="scientific">Ahniella affigens</name>
    <dbReference type="NCBI Taxonomy" id="2021234"/>
    <lineage>
        <taxon>Bacteria</taxon>
        <taxon>Pseudomonadati</taxon>
        <taxon>Pseudomonadota</taxon>
        <taxon>Gammaproteobacteria</taxon>
        <taxon>Lysobacterales</taxon>
        <taxon>Rhodanobacteraceae</taxon>
        <taxon>Ahniella</taxon>
    </lineage>
</organism>
<dbReference type="PROSITE" id="PS50011">
    <property type="entry name" value="PROTEIN_KINASE_DOM"/>
    <property type="match status" value="1"/>
</dbReference>
<dbReference type="InterPro" id="IPR019734">
    <property type="entry name" value="TPR_rpt"/>
</dbReference>
<accession>A0A2P1PUD9</accession>
<feature type="domain" description="Protein kinase" evidence="7">
    <location>
        <begin position="92"/>
        <end position="382"/>
    </location>
</feature>
<evidence type="ECO:0000259" key="7">
    <source>
        <dbReference type="PROSITE" id="PS50011"/>
    </source>
</evidence>
<reference evidence="8 9" key="2">
    <citation type="submission" date="2018-03" db="EMBL/GenBank/DDBJ databases">
        <authorList>
            <person name="Keele B.F."/>
        </authorList>
    </citation>
    <scope>NUCLEOTIDE SEQUENCE [LARGE SCALE GENOMIC DNA]</scope>
    <source>
        <strain evidence="8 9">D13</strain>
    </source>
</reference>
<dbReference type="AlphaFoldDB" id="A0A2P1PUD9"/>
<dbReference type="PROSITE" id="PS00108">
    <property type="entry name" value="PROTEIN_KINASE_ST"/>
    <property type="match status" value="1"/>
</dbReference>
<dbReference type="Gene3D" id="1.10.510.10">
    <property type="entry name" value="Transferase(Phosphotransferase) domain 1"/>
    <property type="match status" value="1"/>
</dbReference>
<dbReference type="SUPFAM" id="SSF48452">
    <property type="entry name" value="TPR-like"/>
    <property type="match status" value="1"/>
</dbReference>
<feature type="compositionally biased region" description="Polar residues" evidence="6">
    <location>
        <begin position="1"/>
        <end position="11"/>
    </location>
</feature>
<keyword evidence="2 5" id="KW-0547">Nucleotide-binding</keyword>
<dbReference type="CDD" id="cd14014">
    <property type="entry name" value="STKc_PknB_like"/>
    <property type="match status" value="1"/>
</dbReference>
<dbReference type="SMART" id="SM00220">
    <property type="entry name" value="S_TKc"/>
    <property type="match status" value="1"/>
</dbReference>
<evidence type="ECO:0000256" key="5">
    <source>
        <dbReference type="PROSITE-ProRule" id="PRU10141"/>
    </source>
</evidence>
<name>A0A2P1PUD9_9GAMM</name>
<dbReference type="SUPFAM" id="SSF56112">
    <property type="entry name" value="Protein kinase-like (PK-like)"/>
    <property type="match status" value="1"/>
</dbReference>
<evidence type="ECO:0000256" key="1">
    <source>
        <dbReference type="ARBA" id="ARBA00022679"/>
    </source>
</evidence>